<dbReference type="KEGG" id="tuz:TUZN_1316"/>
<reference evidence="2 3" key="1">
    <citation type="journal article" date="2011" name="J. Bacteriol.">
        <title>Complete genome sequence of the thermoacidophilic crenarchaeon Thermoproteus uzoniensis 768-20.</title>
        <authorList>
            <person name="Mardanov A.V."/>
            <person name="Gumerov V.M."/>
            <person name="Beletsky A.V."/>
            <person name="Prokofeva M.I."/>
            <person name="Bonch-Osmolovskaya E.A."/>
            <person name="Ravin N.V."/>
            <person name="Skryabin K.G."/>
        </authorList>
    </citation>
    <scope>NUCLEOTIDE SEQUENCE [LARGE SCALE GENOMIC DNA]</scope>
    <source>
        <strain evidence="2 3">768-20</strain>
    </source>
</reference>
<gene>
    <name evidence="2" type="ordered locus">TUZN_1316</name>
</gene>
<organism evidence="2 3">
    <name type="scientific">Thermoproteus uzoniensis (strain 768-20)</name>
    <dbReference type="NCBI Taxonomy" id="999630"/>
    <lineage>
        <taxon>Archaea</taxon>
        <taxon>Thermoproteota</taxon>
        <taxon>Thermoprotei</taxon>
        <taxon>Thermoproteales</taxon>
        <taxon>Thermoproteaceae</taxon>
        <taxon>Thermoproteus</taxon>
    </lineage>
</organism>
<dbReference type="STRING" id="999630.TUZN_1316"/>
<keyword evidence="3" id="KW-1185">Reference proteome</keyword>
<evidence type="ECO:0000256" key="1">
    <source>
        <dbReference type="SAM" id="Phobius"/>
    </source>
</evidence>
<feature type="transmembrane region" description="Helical" evidence="1">
    <location>
        <begin position="68"/>
        <end position="92"/>
    </location>
</feature>
<keyword evidence="1" id="KW-0472">Membrane</keyword>
<dbReference type="Proteomes" id="UP000008138">
    <property type="component" value="Chromosome"/>
</dbReference>
<dbReference type="OrthoDB" id="378233at2157"/>
<protein>
    <submittedName>
        <fullName evidence="2">Uncharacterized protein</fullName>
    </submittedName>
</protein>
<dbReference type="GeneID" id="10360843"/>
<sequence length="96" mass="9941">MASALGYGLLAVGIILIATAVFMVYAALAGYVEPFHIFSFSDVVVDYGSAHIKVLDGSQLSKMADLSFWALLAAFVASAGGKLADLGVRLIAGSEK</sequence>
<reference key="2">
    <citation type="submission" date="2011-03" db="EMBL/GenBank/DDBJ databases">
        <title>Complete genome sequence of the thermoacidophilic crenarchaeon Thermoproteus uzoniensis 768-20.</title>
        <authorList>
            <person name="Mardanov A.V."/>
            <person name="Gumerov V.M."/>
            <person name="Beletsky A.V."/>
            <person name="Prokofeva M.I."/>
            <person name="Bonch-Osmolovskaya E.A."/>
            <person name="Ravin N.V."/>
            <person name="Skryabin K.G."/>
        </authorList>
    </citation>
    <scope>NUCLEOTIDE SEQUENCE</scope>
    <source>
        <strain>768-20</strain>
    </source>
</reference>
<proteinExistence type="predicted"/>
<accession>F2L156</accession>
<name>F2L156_THEU7</name>
<dbReference type="EMBL" id="CP002590">
    <property type="protein sequence ID" value="AEA12792.1"/>
    <property type="molecule type" value="Genomic_DNA"/>
</dbReference>
<evidence type="ECO:0000313" key="2">
    <source>
        <dbReference type="EMBL" id="AEA12792.1"/>
    </source>
</evidence>
<evidence type="ECO:0000313" key="3">
    <source>
        <dbReference type="Proteomes" id="UP000008138"/>
    </source>
</evidence>
<dbReference type="HOGENOM" id="CLU_2353373_0_0_2"/>
<dbReference type="RefSeq" id="WP_013680128.1">
    <property type="nucleotide sequence ID" value="NC_015315.1"/>
</dbReference>
<dbReference type="AlphaFoldDB" id="F2L156"/>
<keyword evidence="1" id="KW-1133">Transmembrane helix</keyword>
<keyword evidence="1" id="KW-0812">Transmembrane</keyword>
<feature type="transmembrane region" description="Helical" evidence="1">
    <location>
        <begin position="7"/>
        <end position="32"/>
    </location>
</feature>